<feature type="compositionally biased region" description="Pro residues" evidence="1">
    <location>
        <begin position="1"/>
        <end position="21"/>
    </location>
</feature>
<gene>
    <name evidence="2" type="ORF">EJC51_29780</name>
</gene>
<dbReference type="RefSeq" id="WP_126273887.1">
    <property type="nucleotide sequence ID" value="NZ_CP034463.1"/>
</dbReference>
<dbReference type="EMBL" id="CP034463">
    <property type="protein sequence ID" value="AZP19898.1"/>
    <property type="molecule type" value="Genomic_DNA"/>
</dbReference>
<name>A0A3S9I6C0_9ACTN</name>
<dbReference type="KEGG" id="saqu:EJC51_29780"/>
<evidence type="ECO:0000256" key="1">
    <source>
        <dbReference type="SAM" id="MobiDB-lite"/>
    </source>
</evidence>
<dbReference type="Proteomes" id="UP000280197">
    <property type="component" value="Chromosome"/>
</dbReference>
<evidence type="ECO:0000313" key="3">
    <source>
        <dbReference type="Proteomes" id="UP000280197"/>
    </source>
</evidence>
<feature type="region of interest" description="Disordered" evidence="1">
    <location>
        <begin position="1"/>
        <end position="33"/>
    </location>
</feature>
<evidence type="ECO:0000313" key="2">
    <source>
        <dbReference type="EMBL" id="AZP19898.1"/>
    </source>
</evidence>
<organism evidence="2 3">
    <name type="scientific">Streptomyces aquilus</name>
    <dbReference type="NCBI Taxonomy" id="2548456"/>
    <lineage>
        <taxon>Bacteria</taxon>
        <taxon>Bacillati</taxon>
        <taxon>Actinomycetota</taxon>
        <taxon>Actinomycetes</taxon>
        <taxon>Kitasatosporales</taxon>
        <taxon>Streptomycetaceae</taxon>
        <taxon>Streptomyces</taxon>
    </lineage>
</organism>
<protein>
    <submittedName>
        <fullName evidence="2">Uncharacterized protein</fullName>
    </submittedName>
</protein>
<reference evidence="2 3" key="1">
    <citation type="submission" date="2018-12" db="EMBL/GenBank/DDBJ databases">
        <authorList>
            <person name="Li K."/>
        </authorList>
    </citation>
    <scope>NUCLEOTIDE SEQUENCE [LARGE SCALE GENOMIC DNA]</scope>
    <source>
        <strain evidence="3">CR22</strain>
    </source>
</reference>
<dbReference type="AlphaFoldDB" id="A0A3S9I6C0"/>
<keyword evidence="3" id="KW-1185">Reference proteome</keyword>
<proteinExistence type="predicted"/>
<accession>A0A3S9I6C0</accession>
<sequence>MPPSPTALTPPPYPTTTPNSPPYSTDLGAHTYTTGPATLTLRDAQDDDNVHATRISRQAHQDDDNVHITYARSDAHATARARRRKVLA</sequence>